<gene>
    <name evidence="1" type="ORF">H6G81_15730</name>
</gene>
<organism evidence="1 2">
    <name type="scientific">Scytonema hofmannii FACHB-248</name>
    <dbReference type="NCBI Taxonomy" id="1842502"/>
    <lineage>
        <taxon>Bacteria</taxon>
        <taxon>Bacillati</taxon>
        <taxon>Cyanobacteriota</taxon>
        <taxon>Cyanophyceae</taxon>
        <taxon>Nostocales</taxon>
        <taxon>Scytonemataceae</taxon>
        <taxon>Scytonema</taxon>
    </lineage>
</organism>
<keyword evidence="2" id="KW-1185">Reference proteome</keyword>
<sequence length="560" mass="63912">MTVIPDAAKKVPMMFRAQIGGRCQIQRLVPGAQEQDATRWASEWVEKTYPQLPEPATIVQTRIYNLTWRFITNSGQDDGVIRPVIGARGWAFYPGSSMKGVFRRACTNEQRDRYCGKSLPDNDFKPGILRFHGGYPTNTDWTEDLVDIVHPQQNWQVKSNHKDGGAFIQISLHKPELKFGISSNIPLEDSEWEIIWNIWEKAISTGIGSRVCAGYGQPEKHTGNVLYRTRLKGQGQAAKLIDGTGEFRANIFRAAVRGHALRIFGGLTNADTADRIVNNLFGGIQGEAIIGLLGMSFQVLKDNPGSFGRAGYIQPTYNLEGELTWLLAKKLPNPEHEEALKKLVAALTRFAMVLGGFGKSWRRADHRLFYEEYYENEYKSLIGCHWQWLGERSLITDVQVRKLDQVGGFIDKVQQTARDWMQLQGITPNPAQKAPWREAWHHDTVQVWGREANEAEDSEAIFWLHQPYQEEIRGVQQEGSIYRSSITGQMGRIGRLWHRMYPLVRLVKNPQDPNGKPIPRQTRQYLELLTIFPDDSQESQQFVEFLNSQQTRTGGFQQLW</sequence>
<evidence type="ECO:0000313" key="1">
    <source>
        <dbReference type="EMBL" id="MBD2605931.1"/>
    </source>
</evidence>
<comment type="caution">
    <text evidence="1">The sequence shown here is derived from an EMBL/GenBank/DDBJ whole genome shotgun (WGS) entry which is preliminary data.</text>
</comment>
<dbReference type="Proteomes" id="UP000660380">
    <property type="component" value="Unassembled WGS sequence"/>
</dbReference>
<accession>A0ABR8GSP6</accession>
<reference evidence="1 2" key="1">
    <citation type="journal article" date="2020" name="ISME J.">
        <title>Comparative genomics reveals insights into cyanobacterial evolution and habitat adaptation.</title>
        <authorList>
            <person name="Chen M.Y."/>
            <person name="Teng W.K."/>
            <person name="Zhao L."/>
            <person name="Hu C.X."/>
            <person name="Zhou Y.K."/>
            <person name="Han B.P."/>
            <person name="Song L.R."/>
            <person name="Shu W.S."/>
        </authorList>
    </citation>
    <scope>NUCLEOTIDE SEQUENCE [LARGE SCALE GENOMIC DNA]</scope>
    <source>
        <strain evidence="1 2">FACHB-248</strain>
    </source>
</reference>
<proteinExistence type="predicted"/>
<name>A0ABR8GSP6_9CYAN</name>
<dbReference type="EMBL" id="JACJTA010000031">
    <property type="protein sequence ID" value="MBD2605931.1"/>
    <property type="molecule type" value="Genomic_DNA"/>
</dbReference>
<protein>
    <submittedName>
        <fullName evidence="1">RAMP superfamily protein</fullName>
    </submittedName>
</protein>
<evidence type="ECO:0000313" key="2">
    <source>
        <dbReference type="Proteomes" id="UP000660380"/>
    </source>
</evidence>
<dbReference type="RefSeq" id="WP_029630796.1">
    <property type="nucleotide sequence ID" value="NZ_JACJTA010000031.1"/>
</dbReference>